<feature type="region of interest" description="Disordered" evidence="1">
    <location>
        <begin position="1"/>
        <end position="43"/>
    </location>
</feature>
<name>A6G5D0_9BACT</name>
<dbReference type="STRING" id="391625.PPSIR1_03353"/>
<reference evidence="2 3" key="1">
    <citation type="submission" date="2007-06" db="EMBL/GenBank/DDBJ databases">
        <authorList>
            <person name="Shimkets L."/>
            <person name="Ferriera S."/>
            <person name="Johnson J."/>
            <person name="Kravitz S."/>
            <person name="Beeson K."/>
            <person name="Sutton G."/>
            <person name="Rogers Y.-H."/>
            <person name="Friedman R."/>
            <person name="Frazier M."/>
            <person name="Venter J.C."/>
        </authorList>
    </citation>
    <scope>NUCLEOTIDE SEQUENCE [LARGE SCALE GENOMIC DNA]</scope>
    <source>
        <strain evidence="2 3">SIR-1</strain>
    </source>
</reference>
<dbReference type="OrthoDB" id="5517811at2"/>
<evidence type="ECO:0000313" key="3">
    <source>
        <dbReference type="Proteomes" id="UP000005801"/>
    </source>
</evidence>
<evidence type="ECO:0000256" key="1">
    <source>
        <dbReference type="SAM" id="MobiDB-lite"/>
    </source>
</evidence>
<proteinExistence type="predicted"/>
<comment type="caution">
    <text evidence="2">The sequence shown here is derived from an EMBL/GenBank/DDBJ whole genome shotgun (WGS) entry which is preliminary data.</text>
</comment>
<evidence type="ECO:0000313" key="2">
    <source>
        <dbReference type="EMBL" id="EDM78873.1"/>
    </source>
</evidence>
<accession>A6G5D0</accession>
<dbReference type="AlphaFoldDB" id="A6G5D0"/>
<dbReference type="Proteomes" id="UP000005801">
    <property type="component" value="Unassembled WGS sequence"/>
</dbReference>
<sequence length="222" mass="23173">MVLVTGCAKSPEPPSEPEPEPAPTTAPAEANSEEALDLGSARMLLDTGEGPERALEWSADAGGLVSCQHFHLPEEGDYLWIRLAESAAERGDAGPHVDLDVCRVSAAQAPGERADYPEMDAGKHGSRCGPEPGAAVWWHADERAFNNGAAGGSECRVSLDWAEDGTVRGRFACEGLGLHVTEESPGGSAPPLSLRAGEFACAVEPYTLERARAEAEAAAAAE</sequence>
<keyword evidence="3" id="KW-1185">Reference proteome</keyword>
<gene>
    <name evidence="2" type="ORF">PPSIR1_03353</name>
</gene>
<dbReference type="RefSeq" id="WP_006971929.1">
    <property type="nucleotide sequence ID" value="NZ_ABCS01000025.1"/>
</dbReference>
<dbReference type="EMBL" id="ABCS01000025">
    <property type="protein sequence ID" value="EDM78873.1"/>
    <property type="molecule type" value="Genomic_DNA"/>
</dbReference>
<feature type="compositionally biased region" description="Pro residues" evidence="1">
    <location>
        <begin position="11"/>
        <end position="24"/>
    </location>
</feature>
<organism evidence="2 3">
    <name type="scientific">Plesiocystis pacifica SIR-1</name>
    <dbReference type="NCBI Taxonomy" id="391625"/>
    <lineage>
        <taxon>Bacteria</taxon>
        <taxon>Pseudomonadati</taxon>
        <taxon>Myxococcota</taxon>
        <taxon>Polyangia</taxon>
        <taxon>Nannocystales</taxon>
        <taxon>Nannocystaceae</taxon>
        <taxon>Plesiocystis</taxon>
    </lineage>
</organism>
<protein>
    <submittedName>
        <fullName evidence="2">Uncharacterized protein</fullName>
    </submittedName>
</protein>